<accession>A0AA46AGA8</accession>
<dbReference type="InterPro" id="IPR027417">
    <property type="entry name" value="P-loop_NTPase"/>
</dbReference>
<dbReference type="GO" id="GO:0005737">
    <property type="term" value="C:cytoplasm"/>
    <property type="evidence" value="ECO:0007669"/>
    <property type="project" value="UniProtKB-SubCell"/>
</dbReference>
<evidence type="ECO:0000256" key="1">
    <source>
        <dbReference type="ARBA" id="ARBA00004496"/>
    </source>
</evidence>
<dbReference type="GO" id="GO:0009432">
    <property type="term" value="P:SOS response"/>
    <property type="evidence" value="ECO:0007669"/>
    <property type="project" value="UniProtKB-UniRule"/>
</dbReference>
<evidence type="ECO:0000259" key="14">
    <source>
        <dbReference type="Pfam" id="PF02463"/>
    </source>
</evidence>
<dbReference type="GO" id="GO:0000731">
    <property type="term" value="P:DNA synthesis involved in DNA repair"/>
    <property type="evidence" value="ECO:0007669"/>
    <property type="project" value="TreeGrafter"/>
</dbReference>
<keyword evidence="11 12" id="KW-0742">SOS response</keyword>
<keyword evidence="10 12" id="KW-0234">DNA repair</keyword>
<keyword evidence="6 12" id="KW-0547">Nucleotide-binding</keyword>
<dbReference type="AlphaFoldDB" id="A0AA46AGA8"/>
<keyword evidence="5 12" id="KW-0235">DNA replication</keyword>
<dbReference type="PROSITE" id="PS00618">
    <property type="entry name" value="RECF_2"/>
    <property type="match status" value="1"/>
</dbReference>
<dbReference type="HAMAP" id="MF_00365">
    <property type="entry name" value="RecF"/>
    <property type="match status" value="1"/>
</dbReference>
<evidence type="ECO:0000256" key="5">
    <source>
        <dbReference type="ARBA" id="ARBA00022705"/>
    </source>
</evidence>
<evidence type="ECO:0000256" key="4">
    <source>
        <dbReference type="ARBA" id="ARBA00022490"/>
    </source>
</evidence>
<dbReference type="CDD" id="cd03242">
    <property type="entry name" value="ABC_RecF"/>
    <property type="match status" value="1"/>
</dbReference>
<dbReference type="GO" id="GO:0006302">
    <property type="term" value="P:double-strand break repair"/>
    <property type="evidence" value="ECO:0007669"/>
    <property type="project" value="TreeGrafter"/>
</dbReference>
<proteinExistence type="inferred from homology"/>
<dbReference type="SUPFAM" id="SSF52540">
    <property type="entry name" value="P-loop containing nucleoside triphosphate hydrolases"/>
    <property type="match status" value="1"/>
</dbReference>
<evidence type="ECO:0000256" key="11">
    <source>
        <dbReference type="ARBA" id="ARBA00023236"/>
    </source>
</evidence>
<keyword evidence="4 12" id="KW-0963">Cytoplasm</keyword>
<evidence type="ECO:0000256" key="13">
    <source>
        <dbReference type="RuleBase" id="RU000578"/>
    </source>
</evidence>
<feature type="binding site" evidence="12">
    <location>
        <begin position="30"/>
        <end position="37"/>
    </location>
    <ligand>
        <name>ATP</name>
        <dbReference type="ChEBI" id="CHEBI:30616"/>
    </ligand>
</feature>
<evidence type="ECO:0000313" key="15">
    <source>
        <dbReference type="EMBL" id="SMP25676.1"/>
    </source>
</evidence>
<dbReference type="InterPro" id="IPR003395">
    <property type="entry name" value="RecF/RecN/SMC_N"/>
</dbReference>
<keyword evidence="7 12" id="KW-0227">DNA damage</keyword>
<dbReference type="Gene3D" id="1.20.1050.90">
    <property type="entry name" value="RecF/RecN/SMC, N-terminal domain"/>
    <property type="match status" value="1"/>
</dbReference>
<dbReference type="Pfam" id="PF02463">
    <property type="entry name" value="SMC_N"/>
    <property type="match status" value="1"/>
</dbReference>
<keyword evidence="9 12" id="KW-0238">DNA-binding</keyword>
<sequence>MRVESLECKHYRNLSDVSLSCPEELHLFVGPNAQGKTNLLESLYCLALGKSHRSRSHKDLIQFGQNHANIKASVKRGQQGVRLEVKLSEKGKKVIRNGIEQRKLSQYIGTLPAVLFAPEDLAIVKGSPQIRRRFLDMEIGQVSPTYVHNLTQLNKLLTQRNSLLKQLAQKRNAQFSLLEVLDEQFIHISVQLWKKRFQFLASLQEWAKEIHRAITRQQEELLVEYRSSLPISALQDEQEWGNLLKQELEQKRDKELMRGSTLVGPHRDDLYLSVNGLNLHLYGSQGQQRTAALSLKLAEIELIRQETGYYPILLLDDVLSELDDSRKTHLLEAIRGKVQTFVTTTGLEGIDPETIARARIYQVRQGSITELGG</sequence>
<dbReference type="InterPro" id="IPR042174">
    <property type="entry name" value="RecF_2"/>
</dbReference>
<dbReference type="Gene3D" id="3.40.50.300">
    <property type="entry name" value="P-loop containing nucleotide triphosphate hydrolases"/>
    <property type="match status" value="1"/>
</dbReference>
<name>A0AA46AGA8_9BACL</name>
<dbReference type="InterPro" id="IPR018078">
    <property type="entry name" value="DNA-binding_RecF_CS"/>
</dbReference>
<protein>
    <recommendedName>
        <fullName evidence="3 12">DNA replication and repair protein RecF</fullName>
    </recommendedName>
</protein>
<evidence type="ECO:0000256" key="6">
    <source>
        <dbReference type="ARBA" id="ARBA00022741"/>
    </source>
</evidence>
<gene>
    <name evidence="12" type="primary">recF</name>
    <name evidence="15" type="ORF">SAMN06265361_10546</name>
</gene>
<keyword evidence="16" id="KW-1185">Reference proteome</keyword>
<comment type="subcellular location">
    <subcellularLocation>
        <location evidence="1 12 13">Cytoplasm</location>
    </subcellularLocation>
</comment>
<evidence type="ECO:0000256" key="2">
    <source>
        <dbReference type="ARBA" id="ARBA00008016"/>
    </source>
</evidence>
<organism evidence="15 16">
    <name type="scientific">Laceyella tengchongensis</name>
    <dbReference type="NCBI Taxonomy" id="574699"/>
    <lineage>
        <taxon>Bacteria</taxon>
        <taxon>Bacillati</taxon>
        <taxon>Bacillota</taxon>
        <taxon>Bacilli</taxon>
        <taxon>Bacillales</taxon>
        <taxon>Thermoactinomycetaceae</taxon>
        <taxon>Laceyella</taxon>
    </lineage>
</organism>
<evidence type="ECO:0000256" key="7">
    <source>
        <dbReference type="ARBA" id="ARBA00022763"/>
    </source>
</evidence>
<dbReference type="InterPro" id="IPR001238">
    <property type="entry name" value="DNA-binding_RecF"/>
</dbReference>
<comment type="similarity">
    <text evidence="2 12 13">Belongs to the RecF family.</text>
</comment>
<dbReference type="Proteomes" id="UP001157946">
    <property type="component" value="Unassembled WGS sequence"/>
</dbReference>
<keyword evidence="8 12" id="KW-0067">ATP-binding</keyword>
<comment type="function">
    <text evidence="12 13">The RecF protein is involved in DNA metabolism; it is required for DNA replication and normal SOS inducibility. RecF binds preferentially to single-stranded, linear DNA. It also seems to bind ATP.</text>
</comment>
<feature type="domain" description="RecF/RecN/SMC N-terminal" evidence="14">
    <location>
        <begin position="3"/>
        <end position="345"/>
    </location>
</feature>
<dbReference type="GO" id="GO:0003697">
    <property type="term" value="F:single-stranded DNA binding"/>
    <property type="evidence" value="ECO:0007669"/>
    <property type="project" value="UniProtKB-UniRule"/>
</dbReference>
<dbReference type="EMBL" id="FXTU01000005">
    <property type="protein sequence ID" value="SMP25676.1"/>
    <property type="molecule type" value="Genomic_DNA"/>
</dbReference>
<dbReference type="PROSITE" id="PS00617">
    <property type="entry name" value="RECF_1"/>
    <property type="match status" value="1"/>
</dbReference>
<reference evidence="15" key="1">
    <citation type="submission" date="2017-05" db="EMBL/GenBank/DDBJ databases">
        <authorList>
            <person name="Varghese N."/>
            <person name="Submissions S."/>
        </authorList>
    </citation>
    <scope>NUCLEOTIDE SEQUENCE</scope>
    <source>
        <strain evidence="15">DSM 45262</strain>
    </source>
</reference>
<evidence type="ECO:0000313" key="16">
    <source>
        <dbReference type="Proteomes" id="UP001157946"/>
    </source>
</evidence>
<comment type="caution">
    <text evidence="15">The sequence shown here is derived from an EMBL/GenBank/DDBJ whole genome shotgun (WGS) entry which is preliminary data.</text>
</comment>
<dbReference type="GO" id="GO:0005524">
    <property type="term" value="F:ATP binding"/>
    <property type="evidence" value="ECO:0007669"/>
    <property type="project" value="UniProtKB-UniRule"/>
</dbReference>
<evidence type="ECO:0000256" key="10">
    <source>
        <dbReference type="ARBA" id="ARBA00023204"/>
    </source>
</evidence>
<evidence type="ECO:0000256" key="8">
    <source>
        <dbReference type="ARBA" id="ARBA00022840"/>
    </source>
</evidence>
<dbReference type="GO" id="GO:0006260">
    <property type="term" value="P:DNA replication"/>
    <property type="evidence" value="ECO:0007669"/>
    <property type="project" value="UniProtKB-UniRule"/>
</dbReference>
<evidence type="ECO:0000256" key="12">
    <source>
        <dbReference type="HAMAP-Rule" id="MF_00365"/>
    </source>
</evidence>
<dbReference type="RefSeq" id="WP_106341849.1">
    <property type="nucleotide sequence ID" value="NZ_FXTU01000005.1"/>
</dbReference>
<dbReference type="PANTHER" id="PTHR32182:SF0">
    <property type="entry name" value="DNA REPLICATION AND REPAIR PROTEIN RECF"/>
    <property type="match status" value="1"/>
</dbReference>
<evidence type="ECO:0000256" key="3">
    <source>
        <dbReference type="ARBA" id="ARBA00020170"/>
    </source>
</evidence>
<evidence type="ECO:0000256" key="9">
    <source>
        <dbReference type="ARBA" id="ARBA00023125"/>
    </source>
</evidence>
<dbReference type="NCBIfam" id="TIGR00611">
    <property type="entry name" value="recf"/>
    <property type="match status" value="1"/>
</dbReference>
<dbReference type="PANTHER" id="PTHR32182">
    <property type="entry name" value="DNA REPLICATION AND REPAIR PROTEIN RECF"/>
    <property type="match status" value="1"/>
</dbReference>
<dbReference type="FunFam" id="1.20.1050.90:FF:000002">
    <property type="entry name" value="DNA replication and repair protein RecF"/>
    <property type="match status" value="1"/>
</dbReference>